<protein>
    <submittedName>
        <fullName evidence="1">Transposase</fullName>
    </submittedName>
</protein>
<sequence>MAATPRVTVLTLDQRRSRAGDDAVPGLLADLADLGDRLLRPFQRTAGDEAQAVTDDRDTAVEVVARALRSGRWNLGIGVGAVRTPLPAETRAGSGDAFVAAREAVTRAKSDLHRLAVVARPERPEAVELETVLGLWAAVVERRTERGWEVHDLLASGLSYGEAGERLGISQSAVSQRARAAGLVDERRARVLASVLWGRLLS</sequence>
<comment type="caution">
    <text evidence="1">The sequence shown here is derived from an EMBL/GenBank/DDBJ whole genome shotgun (WGS) entry which is preliminary data.</text>
</comment>
<reference evidence="1 2" key="1">
    <citation type="submission" date="2019-01" db="EMBL/GenBank/DDBJ databases">
        <title>Nocardioides guangzhouensis sp. nov., an actinobacterium isolated from soil.</title>
        <authorList>
            <person name="Fu Y."/>
            <person name="Cai Y."/>
            <person name="Lin Z."/>
            <person name="Chen P."/>
        </authorList>
    </citation>
    <scope>NUCLEOTIDE SEQUENCE [LARGE SCALE GENOMIC DNA]</scope>
    <source>
        <strain evidence="1 2">NBRC 105384</strain>
    </source>
</reference>
<dbReference type="RefSeq" id="WP_129987251.1">
    <property type="nucleotide sequence ID" value="NZ_SDPU01000021.1"/>
</dbReference>
<evidence type="ECO:0000313" key="2">
    <source>
        <dbReference type="Proteomes" id="UP000291189"/>
    </source>
</evidence>
<dbReference type="AlphaFoldDB" id="A0A4Q5J4A4"/>
<dbReference type="InterPro" id="IPR036388">
    <property type="entry name" value="WH-like_DNA-bd_sf"/>
</dbReference>
<proteinExistence type="predicted"/>
<accession>A0A4Q5J4A4</accession>
<dbReference type="OrthoDB" id="5184241at2"/>
<name>A0A4Q5J4A4_9ACTN</name>
<organism evidence="1 2">
    <name type="scientific">Nocardioides iriomotensis</name>
    <dbReference type="NCBI Taxonomy" id="715784"/>
    <lineage>
        <taxon>Bacteria</taxon>
        <taxon>Bacillati</taxon>
        <taxon>Actinomycetota</taxon>
        <taxon>Actinomycetes</taxon>
        <taxon>Propionibacteriales</taxon>
        <taxon>Nocardioidaceae</taxon>
        <taxon>Nocardioides</taxon>
    </lineage>
</organism>
<gene>
    <name evidence="1" type="ORF">ETU37_10485</name>
</gene>
<keyword evidence="2" id="KW-1185">Reference proteome</keyword>
<evidence type="ECO:0000313" key="1">
    <source>
        <dbReference type="EMBL" id="RYU12419.1"/>
    </source>
</evidence>
<dbReference type="Gene3D" id="1.10.10.10">
    <property type="entry name" value="Winged helix-like DNA-binding domain superfamily/Winged helix DNA-binding domain"/>
    <property type="match status" value="1"/>
</dbReference>
<dbReference type="Proteomes" id="UP000291189">
    <property type="component" value="Unassembled WGS sequence"/>
</dbReference>
<dbReference type="EMBL" id="SDPU01000021">
    <property type="protein sequence ID" value="RYU12419.1"/>
    <property type="molecule type" value="Genomic_DNA"/>
</dbReference>